<dbReference type="AlphaFoldDB" id="A0A8J3QN50"/>
<comment type="caution">
    <text evidence="3">The sequence shown here is derived from an EMBL/GenBank/DDBJ whole genome shotgun (WGS) entry which is preliminary data.</text>
</comment>
<dbReference type="InterPro" id="IPR054344">
    <property type="entry name" value="TY-Chap_N"/>
</dbReference>
<sequence>MTEVGTPAPDGAADGWDGFARALGHELKRLPMEATLIIIERGNPLHYAQFFQDKGELQAEAPGGTFDDPIGSLSMRDRRLLAAVGWREPTREDEVPNWTIRLPWPATTGEYERLTAAVVTALRDVQEIPAPASLVYRSWELTNRRRAVGLPGVEPDEGYAPEEDGAA</sequence>
<organism evidence="3 4">
    <name type="scientific">Rugosimonospora africana</name>
    <dbReference type="NCBI Taxonomy" id="556532"/>
    <lineage>
        <taxon>Bacteria</taxon>
        <taxon>Bacillati</taxon>
        <taxon>Actinomycetota</taxon>
        <taxon>Actinomycetes</taxon>
        <taxon>Micromonosporales</taxon>
        <taxon>Micromonosporaceae</taxon>
        <taxon>Rugosimonospora</taxon>
    </lineage>
</organism>
<gene>
    <name evidence="3" type="ORF">Raf01_22450</name>
</gene>
<dbReference type="EMBL" id="BONZ01000021">
    <property type="protein sequence ID" value="GIH14073.1"/>
    <property type="molecule type" value="Genomic_DNA"/>
</dbReference>
<dbReference type="Pfam" id="PF22552">
    <property type="entry name" value="TY-Chap3"/>
    <property type="match status" value="1"/>
</dbReference>
<proteinExistence type="predicted"/>
<keyword evidence="4" id="KW-1185">Reference proteome</keyword>
<evidence type="ECO:0000256" key="1">
    <source>
        <dbReference type="SAM" id="MobiDB-lite"/>
    </source>
</evidence>
<feature type="compositionally biased region" description="Acidic residues" evidence="1">
    <location>
        <begin position="154"/>
        <end position="167"/>
    </location>
</feature>
<feature type="domain" description="TY-Chap N-terminal" evidence="2">
    <location>
        <begin position="15"/>
        <end position="134"/>
    </location>
</feature>
<evidence type="ECO:0000313" key="3">
    <source>
        <dbReference type="EMBL" id="GIH14073.1"/>
    </source>
</evidence>
<evidence type="ECO:0000259" key="2">
    <source>
        <dbReference type="Pfam" id="PF22552"/>
    </source>
</evidence>
<name>A0A8J3QN50_9ACTN</name>
<feature type="region of interest" description="Disordered" evidence="1">
    <location>
        <begin position="147"/>
        <end position="167"/>
    </location>
</feature>
<evidence type="ECO:0000313" key="4">
    <source>
        <dbReference type="Proteomes" id="UP000642748"/>
    </source>
</evidence>
<protein>
    <recommendedName>
        <fullName evidence="2">TY-Chap N-terminal domain-containing protein</fullName>
    </recommendedName>
</protein>
<reference evidence="3" key="1">
    <citation type="submission" date="2021-01" db="EMBL/GenBank/DDBJ databases">
        <title>Whole genome shotgun sequence of Rugosimonospora africana NBRC 104875.</title>
        <authorList>
            <person name="Komaki H."/>
            <person name="Tamura T."/>
        </authorList>
    </citation>
    <scope>NUCLEOTIDE SEQUENCE</scope>
    <source>
        <strain evidence="3">NBRC 104875</strain>
    </source>
</reference>
<dbReference type="RefSeq" id="WP_203917743.1">
    <property type="nucleotide sequence ID" value="NZ_BONZ01000021.1"/>
</dbReference>
<accession>A0A8J3QN50</accession>
<dbReference type="Proteomes" id="UP000642748">
    <property type="component" value="Unassembled WGS sequence"/>
</dbReference>